<reference evidence="3" key="1">
    <citation type="submission" date="2005-09" db="EMBL/GenBank/DDBJ databases">
        <authorList>
            <person name="Mural R.J."/>
            <person name="Li P.W."/>
            <person name="Adams M.D."/>
            <person name="Amanatides P.G."/>
            <person name="Baden-Tillson H."/>
            <person name="Barnstead M."/>
            <person name="Chin S.H."/>
            <person name="Dew I."/>
            <person name="Evans C.A."/>
            <person name="Ferriera S."/>
            <person name="Flanigan M."/>
            <person name="Fosler C."/>
            <person name="Glodek A."/>
            <person name="Gu Z."/>
            <person name="Holt R.A."/>
            <person name="Jennings D."/>
            <person name="Kraft C.L."/>
            <person name="Lu F."/>
            <person name="Nguyen T."/>
            <person name="Nusskern D.R."/>
            <person name="Pfannkoch C.M."/>
            <person name="Sitter C."/>
            <person name="Sutton G.G."/>
            <person name="Venter J.C."/>
            <person name="Wang Z."/>
            <person name="Woodage T."/>
            <person name="Zheng X.H."/>
            <person name="Zhong F."/>
        </authorList>
    </citation>
    <scope>NUCLEOTIDE SEQUENCE [LARGE SCALE GENOMIC DNA]</scope>
    <source>
        <strain>BN</strain>
        <strain evidence="3">Sprague-Dawley</strain>
    </source>
</reference>
<protein>
    <submittedName>
        <fullName evidence="2">RCG43900, isoform CRA_a</fullName>
    </submittedName>
</protein>
<gene>
    <name evidence="2" type="ORF">rCG_43900</name>
</gene>
<feature type="region of interest" description="Disordered" evidence="1">
    <location>
        <begin position="31"/>
        <end position="66"/>
    </location>
</feature>
<dbReference type="Proteomes" id="UP000234681">
    <property type="component" value="Chromosome 17"/>
</dbReference>
<proteinExistence type="predicted"/>
<name>A6J736_RAT</name>
<sequence length="66" mass="6757">MKAAAGTSLIGENCSLEDSALSPNCLLLGLSGSPSLDHHTENQTYLGEQTQPLAASLSSSSPSDRP</sequence>
<dbReference type="EMBL" id="CH473977">
    <property type="protein sequence ID" value="EDL98186.1"/>
    <property type="molecule type" value="Genomic_DNA"/>
</dbReference>
<organism evidence="2 3">
    <name type="scientific">Rattus norvegicus</name>
    <name type="common">Rat</name>
    <dbReference type="NCBI Taxonomy" id="10116"/>
    <lineage>
        <taxon>Eukaryota</taxon>
        <taxon>Metazoa</taxon>
        <taxon>Chordata</taxon>
        <taxon>Craniata</taxon>
        <taxon>Vertebrata</taxon>
        <taxon>Euteleostomi</taxon>
        <taxon>Mammalia</taxon>
        <taxon>Eutheria</taxon>
        <taxon>Euarchontoglires</taxon>
        <taxon>Glires</taxon>
        <taxon>Rodentia</taxon>
        <taxon>Myomorpha</taxon>
        <taxon>Muroidea</taxon>
        <taxon>Muridae</taxon>
        <taxon>Murinae</taxon>
        <taxon>Rattus</taxon>
    </lineage>
</organism>
<evidence type="ECO:0000313" key="3">
    <source>
        <dbReference type="Proteomes" id="UP000234681"/>
    </source>
</evidence>
<evidence type="ECO:0000313" key="2">
    <source>
        <dbReference type="EMBL" id="EDL98186.1"/>
    </source>
</evidence>
<accession>A6J736</accession>
<dbReference type="AlphaFoldDB" id="A6J736"/>
<feature type="compositionally biased region" description="Polar residues" evidence="1">
    <location>
        <begin position="42"/>
        <end position="51"/>
    </location>
</feature>
<evidence type="ECO:0000256" key="1">
    <source>
        <dbReference type="SAM" id="MobiDB-lite"/>
    </source>
</evidence>
<feature type="compositionally biased region" description="Low complexity" evidence="1">
    <location>
        <begin position="52"/>
        <end position="66"/>
    </location>
</feature>